<reference evidence="2" key="1">
    <citation type="journal article" date="2022" name="Mol. Ecol. Resour.">
        <title>The genomes of chicory, endive, great burdock and yacon provide insights into Asteraceae palaeo-polyploidization history and plant inulin production.</title>
        <authorList>
            <person name="Fan W."/>
            <person name="Wang S."/>
            <person name="Wang H."/>
            <person name="Wang A."/>
            <person name="Jiang F."/>
            <person name="Liu H."/>
            <person name="Zhao H."/>
            <person name="Xu D."/>
            <person name="Zhang Y."/>
        </authorList>
    </citation>
    <scope>NUCLEOTIDE SEQUENCE [LARGE SCALE GENOMIC DNA]</scope>
    <source>
        <strain evidence="2">cv. Niubang</strain>
    </source>
</reference>
<reference evidence="1 2" key="2">
    <citation type="journal article" date="2022" name="Mol. Ecol. Resour.">
        <title>The genomes of chicory, endive, great burdock and yacon provide insights into Asteraceae paleo-polyploidization history and plant inulin production.</title>
        <authorList>
            <person name="Fan W."/>
            <person name="Wang S."/>
            <person name="Wang H."/>
            <person name="Wang A."/>
            <person name="Jiang F."/>
            <person name="Liu H."/>
            <person name="Zhao H."/>
            <person name="Xu D."/>
            <person name="Zhang Y."/>
        </authorList>
    </citation>
    <scope>NUCLEOTIDE SEQUENCE [LARGE SCALE GENOMIC DNA]</scope>
    <source>
        <strain evidence="2">cv. Niubang</strain>
    </source>
</reference>
<accession>A0ACB9DN33</accession>
<proteinExistence type="predicted"/>
<evidence type="ECO:0000313" key="1">
    <source>
        <dbReference type="EMBL" id="KAI3748104.1"/>
    </source>
</evidence>
<protein>
    <submittedName>
        <fullName evidence="1">Uncharacterized protein</fullName>
    </submittedName>
</protein>
<dbReference type="Proteomes" id="UP001055879">
    <property type="component" value="Linkage Group LG03"/>
</dbReference>
<gene>
    <name evidence="1" type="ORF">L6452_10979</name>
</gene>
<dbReference type="EMBL" id="CM042049">
    <property type="protein sequence ID" value="KAI3748104.1"/>
    <property type="molecule type" value="Genomic_DNA"/>
</dbReference>
<name>A0ACB9DN33_ARCLA</name>
<keyword evidence="2" id="KW-1185">Reference proteome</keyword>
<evidence type="ECO:0000313" key="2">
    <source>
        <dbReference type="Proteomes" id="UP001055879"/>
    </source>
</evidence>
<sequence>MACTGFSYQRLRNDDNGKDYEKEIEREINEMKARIRFRWLKKVHIRKKLKMKIPSLRKLMRRKARVVMASLKKVLKRLKESQSHLGDLFAGNYLFIQVTPTPLKSSSIKIHQFCPSTEWFLRRTAVLWGNNFSIS</sequence>
<comment type="caution">
    <text evidence="1">The sequence shown here is derived from an EMBL/GenBank/DDBJ whole genome shotgun (WGS) entry which is preliminary data.</text>
</comment>
<organism evidence="1 2">
    <name type="scientific">Arctium lappa</name>
    <name type="common">Greater burdock</name>
    <name type="synonym">Lappa major</name>
    <dbReference type="NCBI Taxonomy" id="4217"/>
    <lineage>
        <taxon>Eukaryota</taxon>
        <taxon>Viridiplantae</taxon>
        <taxon>Streptophyta</taxon>
        <taxon>Embryophyta</taxon>
        <taxon>Tracheophyta</taxon>
        <taxon>Spermatophyta</taxon>
        <taxon>Magnoliopsida</taxon>
        <taxon>eudicotyledons</taxon>
        <taxon>Gunneridae</taxon>
        <taxon>Pentapetalae</taxon>
        <taxon>asterids</taxon>
        <taxon>campanulids</taxon>
        <taxon>Asterales</taxon>
        <taxon>Asteraceae</taxon>
        <taxon>Carduoideae</taxon>
        <taxon>Cardueae</taxon>
        <taxon>Arctiinae</taxon>
        <taxon>Arctium</taxon>
    </lineage>
</organism>